<proteinExistence type="predicted"/>
<dbReference type="Proteomes" id="UP000024635">
    <property type="component" value="Unassembled WGS sequence"/>
</dbReference>
<organism evidence="1 2">
    <name type="scientific">Ancylostoma ceylanicum</name>
    <dbReference type="NCBI Taxonomy" id="53326"/>
    <lineage>
        <taxon>Eukaryota</taxon>
        <taxon>Metazoa</taxon>
        <taxon>Ecdysozoa</taxon>
        <taxon>Nematoda</taxon>
        <taxon>Chromadorea</taxon>
        <taxon>Rhabditida</taxon>
        <taxon>Rhabditina</taxon>
        <taxon>Rhabditomorpha</taxon>
        <taxon>Strongyloidea</taxon>
        <taxon>Ancylostomatidae</taxon>
        <taxon>Ancylostomatinae</taxon>
        <taxon>Ancylostoma</taxon>
    </lineage>
</organism>
<accession>A0A016RYL7</accession>
<comment type="caution">
    <text evidence="1">The sequence shown here is derived from an EMBL/GenBank/DDBJ whole genome shotgun (WGS) entry which is preliminary data.</text>
</comment>
<name>A0A016RYL7_9BILA</name>
<evidence type="ECO:0000313" key="1">
    <source>
        <dbReference type="EMBL" id="EYB83049.1"/>
    </source>
</evidence>
<gene>
    <name evidence="1" type="primary">Acey_s0344.g3081</name>
    <name evidence="1" type="ORF">Y032_0344g3081</name>
</gene>
<protein>
    <submittedName>
        <fullName evidence="1">Uncharacterized protein</fullName>
    </submittedName>
</protein>
<reference evidence="2" key="1">
    <citation type="journal article" date="2015" name="Nat. Genet.">
        <title>The genome and transcriptome of the zoonotic hookworm Ancylostoma ceylanicum identify infection-specific gene families.</title>
        <authorList>
            <person name="Schwarz E.M."/>
            <person name="Hu Y."/>
            <person name="Antoshechkin I."/>
            <person name="Miller M.M."/>
            <person name="Sternberg P.W."/>
            <person name="Aroian R.V."/>
        </authorList>
    </citation>
    <scope>NUCLEOTIDE SEQUENCE</scope>
    <source>
        <strain evidence="2">HY135</strain>
    </source>
</reference>
<dbReference type="EMBL" id="JARK01001680">
    <property type="protein sequence ID" value="EYB83049.1"/>
    <property type="molecule type" value="Genomic_DNA"/>
</dbReference>
<evidence type="ECO:0000313" key="2">
    <source>
        <dbReference type="Proteomes" id="UP000024635"/>
    </source>
</evidence>
<sequence>MCSEPPPILISPPSANSFLQHKEFYCKTKKIDIPLVLLDDRCSLCSNVLTLRSSKKEGDLVIKISHYIIKLICLRICW</sequence>
<keyword evidence="2" id="KW-1185">Reference proteome</keyword>
<dbReference type="AlphaFoldDB" id="A0A016RYL7"/>